<dbReference type="OrthoDB" id="106887at2"/>
<evidence type="ECO:0000256" key="1">
    <source>
        <dbReference type="ARBA" id="ARBA00022801"/>
    </source>
</evidence>
<dbReference type="InterPro" id="IPR008928">
    <property type="entry name" value="6-hairpin_glycosidase_sf"/>
</dbReference>
<keyword evidence="1" id="KW-0378">Hydrolase</keyword>
<comment type="caution">
    <text evidence="4">The sequence shown here is derived from an EMBL/GenBank/DDBJ whole genome shotgun (WGS) entry which is preliminary data.</text>
</comment>
<evidence type="ECO:0000313" key="5">
    <source>
        <dbReference type="Proteomes" id="UP000308528"/>
    </source>
</evidence>
<dbReference type="SUPFAM" id="SSF48208">
    <property type="entry name" value="Six-hairpin glycosidases"/>
    <property type="match status" value="1"/>
</dbReference>
<accession>A0A4S4NP37</accession>
<sequence>MRYLYFLLLLAFLSCNADPQTSGPETVNVTTDSLNEERLRAPDELFGELFREVQMQQVFDDGKTFVDMVPRRSAREIMADYENRKGTEDFNLRAFVNGHFDPPATPQNGFVSDGDRSIGEHVNSLWPVLTREAGSDEGSAGSLIVLPEDYVVPGGRFREVYYWDSYFTMLGLAAAGKDSLVRDMVENFAYLIREIGFIPNGNRTYYLTRSQPPFFSHMVEVLAGMEGPDVYAEFLEEMQTEHAFWMEGQEQTGPDNRAVQHVVWMADSVYLNRYYDSGDRPRAESYREDVMTIRESGRDSQLVARHLRSAAESGWDFSARWFADGEKLSTIITTDIVPPDLNALLYHLEHTIAEHTELIPEKEAWTRRAERRKEAIETYLFNTQSNWYEDLNWTTGQFTGYHTLAGIYPLFVGAASPAHAGAVALRLENNFLAPGGLRTSLKETGQQWDAPNGWPPLQWMAYVGLRNYGYDALAETIRERWMENNERVYENVDKMVEKYNVEDMTLEAGGGEYPVQDGFGWSNGVYLRMASPPPAVRQQ</sequence>
<protein>
    <submittedName>
        <fullName evidence="4">Alpha,alpha-trehalase TreF</fullName>
    </submittedName>
</protein>
<dbReference type="EMBL" id="SRSF01000001">
    <property type="protein sequence ID" value="THH41789.1"/>
    <property type="molecule type" value="Genomic_DNA"/>
</dbReference>
<dbReference type="GO" id="GO:0005993">
    <property type="term" value="P:trehalose catabolic process"/>
    <property type="evidence" value="ECO:0007669"/>
    <property type="project" value="TreeGrafter"/>
</dbReference>
<keyword evidence="5" id="KW-1185">Reference proteome</keyword>
<reference evidence="4 5" key="1">
    <citation type="submission" date="2019-04" db="EMBL/GenBank/DDBJ databases">
        <title>Lewinella litorea sp. nov., isolated from a marine sand.</title>
        <authorList>
            <person name="Yoon J.-H."/>
        </authorList>
    </citation>
    <scope>NUCLEOTIDE SEQUENCE [LARGE SCALE GENOMIC DNA]</scope>
    <source>
        <strain evidence="4 5">HSMS-39</strain>
    </source>
</reference>
<dbReference type="PANTHER" id="PTHR23403">
    <property type="entry name" value="TREHALASE"/>
    <property type="match status" value="1"/>
</dbReference>
<dbReference type="NCBIfam" id="NF009773">
    <property type="entry name" value="PRK13270.1"/>
    <property type="match status" value="1"/>
</dbReference>
<evidence type="ECO:0000256" key="2">
    <source>
        <dbReference type="ARBA" id="ARBA00023295"/>
    </source>
</evidence>
<name>A0A4S4NP37_9BACT</name>
<dbReference type="GO" id="GO:0004555">
    <property type="term" value="F:alpha,alpha-trehalase activity"/>
    <property type="evidence" value="ECO:0007669"/>
    <property type="project" value="InterPro"/>
</dbReference>
<evidence type="ECO:0000256" key="3">
    <source>
        <dbReference type="SAM" id="SignalP"/>
    </source>
</evidence>
<evidence type="ECO:0000313" key="4">
    <source>
        <dbReference type="EMBL" id="THH41789.1"/>
    </source>
</evidence>
<feature type="signal peptide" evidence="3">
    <location>
        <begin position="1"/>
        <end position="17"/>
    </location>
</feature>
<dbReference type="PROSITE" id="PS00928">
    <property type="entry name" value="TREHALASE_2"/>
    <property type="match status" value="1"/>
</dbReference>
<dbReference type="PRINTS" id="PR00744">
    <property type="entry name" value="GLHYDRLASE37"/>
</dbReference>
<dbReference type="PANTHER" id="PTHR23403:SF1">
    <property type="entry name" value="TREHALASE"/>
    <property type="match status" value="1"/>
</dbReference>
<dbReference type="PROSITE" id="PS51257">
    <property type="entry name" value="PROKAR_LIPOPROTEIN"/>
    <property type="match status" value="1"/>
</dbReference>
<dbReference type="InterPro" id="IPR012341">
    <property type="entry name" value="6hp_glycosidase-like_sf"/>
</dbReference>
<dbReference type="PROSITE" id="PS00927">
    <property type="entry name" value="TREHALASE_1"/>
    <property type="match status" value="1"/>
</dbReference>
<dbReference type="InterPro" id="IPR001661">
    <property type="entry name" value="Glyco_hydro_37"/>
</dbReference>
<dbReference type="Proteomes" id="UP000308528">
    <property type="component" value="Unassembled WGS sequence"/>
</dbReference>
<gene>
    <name evidence="4" type="primary">treF</name>
    <name evidence="4" type="ORF">E4021_04145</name>
</gene>
<organism evidence="4 5">
    <name type="scientific">Neolewinella litorea</name>
    <dbReference type="NCBI Taxonomy" id="2562452"/>
    <lineage>
        <taxon>Bacteria</taxon>
        <taxon>Pseudomonadati</taxon>
        <taxon>Bacteroidota</taxon>
        <taxon>Saprospiria</taxon>
        <taxon>Saprospirales</taxon>
        <taxon>Lewinellaceae</taxon>
        <taxon>Neolewinella</taxon>
    </lineage>
</organism>
<feature type="chain" id="PRO_5020315428" evidence="3">
    <location>
        <begin position="18"/>
        <end position="539"/>
    </location>
</feature>
<keyword evidence="3" id="KW-0732">Signal</keyword>
<dbReference type="RefSeq" id="WP_136456632.1">
    <property type="nucleotide sequence ID" value="NZ_SRSF01000001.1"/>
</dbReference>
<dbReference type="AlphaFoldDB" id="A0A4S4NP37"/>
<dbReference type="Gene3D" id="1.50.10.10">
    <property type="match status" value="1"/>
</dbReference>
<keyword evidence="2" id="KW-0326">Glycosidase</keyword>
<proteinExistence type="predicted"/>
<dbReference type="Pfam" id="PF01204">
    <property type="entry name" value="Trehalase"/>
    <property type="match status" value="1"/>
</dbReference>
<dbReference type="InterPro" id="IPR018232">
    <property type="entry name" value="Glyco_hydro_37_CS"/>
</dbReference>